<keyword evidence="2" id="KW-0808">Transferase</keyword>
<keyword evidence="3" id="KW-1185">Reference proteome</keyword>
<dbReference type="InterPro" id="IPR016181">
    <property type="entry name" value="Acyl_CoA_acyltransferase"/>
</dbReference>
<gene>
    <name evidence="2" type="ordered locus">Desor_2755</name>
</gene>
<evidence type="ECO:0000259" key="1">
    <source>
        <dbReference type="PROSITE" id="PS51186"/>
    </source>
</evidence>
<organism evidence="2 3">
    <name type="scientific">Desulfosporosinus orientis (strain ATCC 19365 / DSM 765 / NCIMB 8382 / VKM B-1628 / Singapore I)</name>
    <name type="common">Desulfotomaculum orientis</name>
    <dbReference type="NCBI Taxonomy" id="768706"/>
    <lineage>
        <taxon>Bacteria</taxon>
        <taxon>Bacillati</taxon>
        <taxon>Bacillota</taxon>
        <taxon>Clostridia</taxon>
        <taxon>Eubacteriales</taxon>
        <taxon>Desulfitobacteriaceae</taxon>
        <taxon>Desulfosporosinus</taxon>
    </lineage>
</organism>
<sequence length="163" mass="18722">MNVVELEILGEKHIPELQELLMRCSDYLAFQDGEPVKKDAAKDLLISRPDNVTIQDKIVYGIYQGQDHLLIGVVDIIMRFAGPDILSLVLLVIEPTFRGKGLGEVVHKLLEEWAHSNKFSRIRLGVLFDNEKGHRFWKRVGYEETGEIKPYLAHKFRVLEKAI</sequence>
<dbReference type="CDD" id="cd04301">
    <property type="entry name" value="NAT_SF"/>
    <property type="match status" value="1"/>
</dbReference>
<protein>
    <submittedName>
        <fullName evidence="2">Acetyltransferase</fullName>
    </submittedName>
</protein>
<reference evidence="3" key="1">
    <citation type="submission" date="2011-11" db="EMBL/GenBank/DDBJ databases">
        <title>Complete sequence of Desulfosporosinus orientis DSM 765.</title>
        <authorList>
            <person name="Lucas S."/>
            <person name="Han J."/>
            <person name="Lapidus A."/>
            <person name="Cheng J.-F."/>
            <person name="Goodwin L."/>
            <person name="Pitluck S."/>
            <person name="Peters L."/>
            <person name="Ovchinnikova G."/>
            <person name="Teshima H."/>
            <person name="Detter J.C."/>
            <person name="Han C."/>
            <person name="Tapia R."/>
            <person name="Land M."/>
            <person name="Hauser L."/>
            <person name="Kyrpides N."/>
            <person name="Ivanova N."/>
            <person name="Pagani I."/>
            <person name="Pester M."/>
            <person name="Spring S."/>
            <person name="Ollivier B."/>
            <person name="Rattei T."/>
            <person name="Klenk H.-P."/>
            <person name="Wagner M."/>
            <person name="Loy A."/>
            <person name="Woyke T."/>
        </authorList>
    </citation>
    <scope>NUCLEOTIDE SEQUENCE [LARGE SCALE GENOMIC DNA]</scope>
    <source>
        <strain evidence="3">ATCC 19365 / DSM 765 / NCIMB 8382 / VKM B-1628</strain>
    </source>
</reference>
<name>G7WBG6_DESOD</name>
<dbReference type="KEGG" id="dor:Desor_2755"/>
<dbReference type="EMBL" id="CP003108">
    <property type="protein sequence ID" value="AET68295.1"/>
    <property type="molecule type" value="Genomic_DNA"/>
</dbReference>
<dbReference type="Pfam" id="PF00583">
    <property type="entry name" value="Acetyltransf_1"/>
    <property type="match status" value="1"/>
</dbReference>
<feature type="domain" description="N-acetyltransferase" evidence="1">
    <location>
        <begin position="4"/>
        <end position="163"/>
    </location>
</feature>
<dbReference type="STRING" id="768706.Desor_2755"/>
<dbReference type="GO" id="GO:0016747">
    <property type="term" value="F:acyltransferase activity, transferring groups other than amino-acyl groups"/>
    <property type="evidence" value="ECO:0007669"/>
    <property type="project" value="InterPro"/>
</dbReference>
<evidence type="ECO:0000313" key="2">
    <source>
        <dbReference type="EMBL" id="AET68295.1"/>
    </source>
</evidence>
<dbReference type="PATRIC" id="fig|768706.3.peg.2766"/>
<dbReference type="SUPFAM" id="SSF55729">
    <property type="entry name" value="Acyl-CoA N-acyltransferases (Nat)"/>
    <property type="match status" value="1"/>
</dbReference>
<reference evidence="2 3" key="2">
    <citation type="journal article" date="2012" name="J. Bacteriol.">
        <title>Complete genome sequences of Desulfosporosinus orientis DSM765T, Desulfosporosinus youngiae DSM17734T, Desulfosporosinus meridiei DSM13257T, and Desulfosporosinus acidiphilus DSM22704T.</title>
        <authorList>
            <person name="Pester M."/>
            <person name="Brambilla E."/>
            <person name="Alazard D."/>
            <person name="Rattei T."/>
            <person name="Weinmaier T."/>
            <person name="Han J."/>
            <person name="Lucas S."/>
            <person name="Lapidus A."/>
            <person name="Cheng J.F."/>
            <person name="Goodwin L."/>
            <person name="Pitluck S."/>
            <person name="Peters L."/>
            <person name="Ovchinnikova G."/>
            <person name="Teshima H."/>
            <person name="Detter J.C."/>
            <person name="Han C.S."/>
            <person name="Tapia R."/>
            <person name="Land M.L."/>
            <person name="Hauser L."/>
            <person name="Kyrpides N.C."/>
            <person name="Ivanova N.N."/>
            <person name="Pagani I."/>
            <person name="Huntmann M."/>
            <person name="Wei C.L."/>
            <person name="Davenport K.W."/>
            <person name="Daligault H."/>
            <person name="Chain P.S."/>
            <person name="Chen A."/>
            <person name="Mavromatis K."/>
            <person name="Markowitz V."/>
            <person name="Szeto E."/>
            <person name="Mikhailova N."/>
            <person name="Pati A."/>
            <person name="Wagner M."/>
            <person name="Woyke T."/>
            <person name="Ollivier B."/>
            <person name="Klenk H.P."/>
            <person name="Spring S."/>
            <person name="Loy A."/>
        </authorList>
    </citation>
    <scope>NUCLEOTIDE SEQUENCE [LARGE SCALE GENOMIC DNA]</scope>
    <source>
        <strain evidence="3">ATCC 19365 / DSM 765 / NCIMB 8382 / VKM B-1628</strain>
    </source>
</reference>
<dbReference type="AlphaFoldDB" id="G7WBG6"/>
<dbReference type="InterPro" id="IPR000182">
    <property type="entry name" value="GNAT_dom"/>
</dbReference>
<dbReference type="Proteomes" id="UP000006346">
    <property type="component" value="Chromosome"/>
</dbReference>
<dbReference type="PROSITE" id="PS51186">
    <property type="entry name" value="GNAT"/>
    <property type="match status" value="1"/>
</dbReference>
<dbReference type="eggNOG" id="COG0456">
    <property type="taxonomic scope" value="Bacteria"/>
</dbReference>
<dbReference type="HOGENOM" id="CLU_099453_1_0_9"/>
<proteinExistence type="predicted"/>
<accession>G7WBG6</accession>
<evidence type="ECO:0000313" key="3">
    <source>
        <dbReference type="Proteomes" id="UP000006346"/>
    </source>
</evidence>
<dbReference type="Gene3D" id="3.40.630.30">
    <property type="match status" value="1"/>
</dbReference>